<protein>
    <submittedName>
        <fullName evidence="1">Uncharacterized protein</fullName>
    </submittedName>
</protein>
<proteinExistence type="predicted"/>
<accession>A0A0D0FJW6</accession>
<comment type="caution">
    <text evidence="1">The sequence shown here is derived from an EMBL/GenBank/DDBJ whole genome shotgun (WGS) entry which is preliminary data.</text>
</comment>
<evidence type="ECO:0000313" key="1">
    <source>
        <dbReference type="EMBL" id="KIO70050.1"/>
    </source>
</evidence>
<name>A0A0D0FJW6_9BACI</name>
<gene>
    <name evidence="1" type="ORF">B4167_0740</name>
</gene>
<dbReference type="EMBL" id="JXLU01000147">
    <property type="protein sequence ID" value="KIO70050.1"/>
    <property type="molecule type" value="Genomic_DNA"/>
</dbReference>
<organism evidence="1 2">
    <name type="scientific">Caldibacillus thermoamylovorans</name>
    <dbReference type="NCBI Taxonomy" id="35841"/>
    <lineage>
        <taxon>Bacteria</taxon>
        <taxon>Bacillati</taxon>
        <taxon>Bacillota</taxon>
        <taxon>Bacilli</taxon>
        <taxon>Bacillales</taxon>
        <taxon>Bacillaceae</taxon>
        <taxon>Caldibacillus</taxon>
    </lineage>
</organism>
<reference evidence="1 2" key="1">
    <citation type="submission" date="2015-01" db="EMBL/GenBank/DDBJ databases">
        <title>Draft Genome Sequences of Four Bacillus thermoamylovorans Strains, Isolated From Food Products.</title>
        <authorList>
            <person name="Krawcyk A.O."/>
            <person name="Berendsen E.M."/>
            <person name="Eijlander R.T."/>
            <person name="de Jong A."/>
            <person name="Wells-Bennik M."/>
            <person name="Kuipers O.P."/>
        </authorList>
    </citation>
    <scope>NUCLEOTIDE SEQUENCE [LARGE SCALE GENOMIC DNA]</scope>
    <source>
        <strain evidence="1 2">B4167</strain>
    </source>
</reference>
<dbReference type="AlphaFoldDB" id="A0A0D0FJW6"/>
<dbReference type="Proteomes" id="UP000032076">
    <property type="component" value="Unassembled WGS sequence"/>
</dbReference>
<evidence type="ECO:0000313" key="2">
    <source>
        <dbReference type="Proteomes" id="UP000032076"/>
    </source>
</evidence>
<sequence length="39" mass="4669">MKEGKSLGNFMFILFDKKTKNPSIFSKKLYKNLRKNPYL</sequence>